<reference evidence="2 3" key="1">
    <citation type="journal article" date="2020" name="Genomics">
        <title>Complete, high-quality genomes from long-read metagenomic sequencing of two wolf lichen thalli reveals enigmatic genome architecture.</title>
        <authorList>
            <person name="McKenzie S.K."/>
            <person name="Walston R.F."/>
            <person name="Allen J.L."/>
        </authorList>
    </citation>
    <scope>NUCLEOTIDE SEQUENCE [LARGE SCALE GENOMIC DNA]</scope>
    <source>
        <strain evidence="2">WasteWater1</strain>
    </source>
</reference>
<feature type="compositionally biased region" description="Low complexity" evidence="1">
    <location>
        <begin position="321"/>
        <end position="330"/>
    </location>
</feature>
<dbReference type="Proteomes" id="UP000593566">
    <property type="component" value="Unassembled WGS sequence"/>
</dbReference>
<sequence length="330" mass="37910">MKQEPVWKVGPVMESIYSTLQQILRLVEKSPKIYLDDAFLSEISVRKHEWDLADTDDFFACMTEEELAHLRPSDPIPDEAIPYEDVEYPESAQPQNVFDLESSGIAIELWFHELQERKVSIDGCGCIWPEGSSSWAPRELFKYEDLCHGRRNPPHVPWTLSGAYYNDDQPHQIYHAWHGDEGREGIILRSELQILIRCMKGRMADPALCMHNVPVLLLSIHGTKARIMIAHFNMKRKTLDIKCSGFEQFDGFEAKENTGTTDGCARPHDFEAKRDLFFRWLNPICQGDTYLKDSEDAPEMVLRGPKGRKRLVPRHLPPPSSSSESTEILE</sequence>
<protein>
    <submittedName>
        <fullName evidence="2">Uncharacterized protein</fullName>
    </submittedName>
</protein>
<feature type="region of interest" description="Disordered" evidence="1">
    <location>
        <begin position="296"/>
        <end position="330"/>
    </location>
</feature>
<dbReference type="EMBL" id="JACCJB010000023">
    <property type="protein sequence ID" value="KAF6218273.1"/>
    <property type="molecule type" value="Genomic_DNA"/>
</dbReference>
<dbReference type="AlphaFoldDB" id="A0A8H6C7M3"/>
<dbReference type="GeneID" id="59334636"/>
<organism evidence="2 3">
    <name type="scientific">Letharia lupina</name>
    <dbReference type="NCBI Taxonomy" id="560253"/>
    <lineage>
        <taxon>Eukaryota</taxon>
        <taxon>Fungi</taxon>
        <taxon>Dikarya</taxon>
        <taxon>Ascomycota</taxon>
        <taxon>Pezizomycotina</taxon>
        <taxon>Lecanoromycetes</taxon>
        <taxon>OSLEUM clade</taxon>
        <taxon>Lecanoromycetidae</taxon>
        <taxon>Lecanorales</taxon>
        <taxon>Lecanorineae</taxon>
        <taxon>Parmeliaceae</taxon>
        <taxon>Letharia</taxon>
    </lineage>
</organism>
<evidence type="ECO:0000313" key="2">
    <source>
        <dbReference type="EMBL" id="KAF6218273.1"/>
    </source>
</evidence>
<accession>A0A8H6C7M3</accession>
<keyword evidence="3" id="KW-1185">Reference proteome</keyword>
<evidence type="ECO:0000313" key="3">
    <source>
        <dbReference type="Proteomes" id="UP000593566"/>
    </source>
</evidence>
<proteinExistence type="predicted"/>
<evidence type="ECO:0000256" key="1">
    <source>
        <dbReference type="SAM" id="MobiDB-lite"/>
    </source>
</evidence>
<name>A0A8H6C7M3_9LECA</name>
<comment type="caution">
    <text evidence="2">The sequence shown here is derived from an EMBL/GenBank/DDBJ whole genome shotgun (WGS) entry which is preliminary data.</text>
</comment>
<gene>
    <name evidence="2" type="ORF">HO133_006235</name>
</gene>
<dbReference type="RefSeq" id="XP_037147708.1">
    <property type="nucleotide sequence ID" value="XM_037297134.1"/>
</dbReference>